<feature type="region of interest" description="Disordered" evidence="3">
    <location>
        <begin position="125"/>
        <end position="161"/>
    </location>
</feature>
<dbReference type="InterPro" id="IPR000727">
    <property type="entry name" value="T_SNARE_dom"/>
</dbReference>
<dbReference type="PANTHER" id="PTHR19957">
    <property type="entry name" value="SYNTAXIN"/>
    <property type="match status" value="1"/>
</dbReference>
<evidence type="ECO:0000259" key="4">
    <source>
        <dbReference type="PROSITE" id="PS50192"/>
    </source>
</evidence>
<dbReference type="EMBL" id="CAXITT010000185">
    <property type="protein sequence ID" value="CAL1534905.1"/>
    <property type="molecule type" value="Genomic_DNA"/>
</dbReference>
<dbReference type="GO" id="GO:0006886">
    <property type="term" value="P:intracellular protein transport"/>
    <property type="evidence" value="ECO:0007669"/>
    <property type="project" value="TreeGrafter"/>
</dbReference>
<dbReference type="GO" id="GO:0000149">
    <property type="term" value="F:SNARE binding"/>
    <property type="evidence" value="ECO:0007669"/>
    <property type="project" value="TreeGrafter"/>
</dbReference>
<feature type="compositionally biased region" description="Polar residues" evidence="3">
    <location>
        <begin position="325"/>
        <end position="357"/>
    </location>
</feature>
<reference evidence="5 6" key="1">
    <citation type="submission" date="2024-04" db="EMBL/GenBank/DDBJ databases">
        <authorList>
            <consortium name="Genoscope - CEA"/>
            <person name="William W."/>
        </authorList>
    </citation>
    <scope>NUCLEOTIDE SEQUENCE [LARGE SCALE GENOMIC DNA]</scope>
</reference>
<dbReference type="AlphaFoldDB" id="A0AAV2HLG7"/>
<evidence type="ECO:0000256" key="3">
    <source>
        <dbReference type="SAM" id="MobiDB-lite"/>
    </source>
</evidence>
<dbReference type="SUPFAM" id="SSF47661">
    <property type="entry name" value="t-snare proteins"/>
    <property type="match status" value="1"/>
</dbReference>
<dbReference type="GO" id="GO:0031201">
    <property type="term" value="C:SNARE complex"/>
    <property type="evidence" value="ECO:0007669"/>
    <property type="project" value="TreeGrafter"/>
</dbReference>
<dbReference type="InterPro" id="IPR045242">
    <property type="entry name" value="Syntaxin"/>
</dbReference>
<sequence length="382" mass="42165">MSSFDPDDQEMSKDGGEMTKYSINRLELSIKKFVKVLDIDLDRLYKHTVSITRLTNAEDWNNLHKEQVNASRTIQQIEANIREIEKARNQVKDEDLVHFDQRVKDVKVKALEAMKEFLKFAGNQNARTDLPHGSHDPGDKITQEAHQAVPRSPERVHTSTTQGLEDAVDAHDDTHPPYGSLTAEFSRQELVLHVVPQNSEASASWEELQENIMELNGLVHQFSDRVEEQGVIITNIEENIESSHQNIREGTQHLAKAASYKSALLPVVGAVVGGVVGGPIGFVAGLKLGSVAGVAGGVVGYAGGRYIKKHQEKISSVELSNLSDKRSVSLSDLPQDQGKQQETPSQTATGNDQQGTTHPGEDNDVFSNVTSSFKRFFSFSDE</sequence>
<feature type="coiled-coil region" evidence="2">
    <location>
        <begin position="67"/>
        <end position="94"/>
    </location>
</feature>
<dbReference type="Gene3D" id="1.20.5.110">
    <property type="match status" value="1"/>
</dbReference>
<dbReference type="PROSITE" id="PS50192">
    <property type="entry name" value="T_SNARE"/>
    <property type="match status" value="1"/>
</dbReference>
<gene>
    <name evidence="5" type="ORF">GSLYS_00008865001</name>
</gene>
<accession>A0AAV2HLG7</accession>
<dbReference type="GO" id="GO:0006887">
    <property type="term" value="P:exocytosis"/>
    <property type="evidence" value="ECO:0007669"/>
    <property type="project" value="TreeGrafter"/>
</dbReference>
<dbReference type="GO" id="GO:0048278">
    <property type="term" value="P:vesicle docking"/>
    <property type="evidence" value="ECO:0007669"/>
    <property type="project" value="TreeGrafter"/>
</dbReference>
<evidence type="ECO:0000256" key="1">
    <source>
        <dbReference type="ARBA" id="ARBA00009063"/>
    </source>
</evidence>
<feature type="region of interest" description="Disordered" evidence="3">
    <location>
        <begin position="325"/>
        <end position="367"/>
    </location>
</feature>
<dbReference type="Proteomes" id="UP001497497">
    <property type="component" value="Unassembled WGS sequence"/>
</dbReference>
<feature type="compositionally biased region" description="Basic and acidic residues" evidence="3">
    <location>
        <begin position="129"/>
        <end position="143"/>
    </location>
</feature>
<protein>
    <recommendedName>
        <fullName evidence="4">t-SNARE coiled-coil homology domain-containing protein</fullName>
    </recommendedName>
</protein>
<comment type="similarity">
    <text evidence="1">Belongs to the syntaxin family.</text>
</comment>
<keyword evidence="2" id="KW-0175">Coiled coil</keyword>
<dbReference type="GO" id="GO:0012505">
    <property type="term" value="C:endomembrane system"/>
    <property type="evidence" value="ECO:0007669"/>
    <property type="project" value="TreeGrafter"/>
</dbReference>
<evidence type="ECO:0000313" key="5">
    <source>
        <dbReference type="EMBL" id="CAL1534905.1"/>
    </source>
</evidence>
<dbReference type="SMART" id="SM00397">
    <property type="entry name" value="t_SNARE"/>
    <property type="match status" value="1"/>
</dbReference>
<name>A0AAV2HLG7_LYMST</name>
<proteinExistence type="inferred from homology"/>
<dbReference type="InterPro" id="IPR059001">
    <property type="entry name" value="STX17_N"/>
</dbReference>
<keyword evidence="6" id="KW-1185">Reference proteome</keyword>
<dbReference type="Pfam" id="PF26585">
    <property type="entry name" value="STX17_N"/>
    <property type="match status" value="1"/>
</dbReference>
<dbReference type="InterPro" id="IPR010989">
    <property type="entry name" value="SNARE"/>
</dbReference>
<dbReference type="GO" id="GO:0006906">
    <property type="term" value="P:vesicle fusion"/>
    <property type="evidence" value="ECO:0007669"/>
    <property type="project" value="TreeGrafter"/>
</dbReference>
<organism evidence="5 6">
    <name type="scientific">Lymnaea stagnalis</name>
    <name type="common">Great pond snail</name>
    <name type="synonym">Helix stagnalis</name>
    <dbReference type="NCBI Taxonomy" id="6523"/>
    <lineage>
        <taxon>Eukaryota</taxon>
        <taxon>Metazoa</taxon>
        <taxon>Spiralia</taxon>
        <taxon>Lophotrochozoa</taxon>
        <taxon>Mollusca</taxon>
        <taxon>Gastropoda</taxon>
        <taxon>Heterobranchia</taxon>
        <taxon>Euthyneura</taxon>
        <taxon>Panpulmonata</taxon>
        <taxon>Hygrophila</taxon>
        <taxon>Lymnaeoidea</taxon>
        <taxon>Lymnaeidae</taxon>
        <taxon>Lymnaea</taxon>
    </lineage>
</organism>
<dbReference type="GO" id="GO:0005886">
    <property type="term" value="C:plasma membrane"/>
    <property type="evidence" value="ECO:0007669"/>
    <property type="project" value="TreeGrafter"/>
</dbReference>
<comment type="caution">
    <text evidence="5">The sequence shown here is derived from an EMBL/GenBank/DDBJ whole genome shotgun (WGS) entry which is preliminary data.</text>
</comment>
<evidence type="ECO:0000313" key="6">
    <source>
        <dbReference type="Proteomes" id="UP001497497"/>
    </source>
</evidence>
<dbReference type="PANTHER" id="PTHR19957:SF139">
    <property type="entry name" value="SYNTAXIN-17"/>
    <property type="match status" value="1"/>
</dbReference>
<evidence type="ECO:0000256" key="2">
    <source>
        <dbReference type="SAM" id="Coils"/>
    </source>
</evidence>
<feature type="domain" description="T-SNARE coiled-coil homology" evidence="4">
    <location>
        <begin position="195"/>
        <end position="257"/>
    </location>
</feature>
<dbReference type="GO" id="GO:0005484">
    <property type="term" value="F:SNAP receptor activity"/>
    <property type="evidence" value="ECO:0007669"/>
    <property type="project" value="TreeGrafter"/>
</dbReference>